<organism evidence="2">
    <name type="scientific">uncultured Caudovirales phage</name>
    <dbReference type="NCBI Taxonomy" id="2100421"/>
    <lineage>
        <taxon>Viruses</taxon>
        <taxon>Duplodnaviria</taxon>
        <taxon>Heunggongvirae</taxon>
        <taxon>Uroviricota</taxon>
        <taxon>Caudoviricetes</taxon>
        <taxon>Peduoviridae</taxon>
        <taxon>Maltschvirus</taxon>
        <taxon>Maltschvirus maltsch</taxon>
    </lineage>
</organism>
<dbReference type="Gene3D" id="3.90.226.10">
    <property type="entry name" value="2-enoyl-CoA Hydratase, Chain A, domain 1"/>
    <property type="match status" value="1"/>
</dbReference>
<dbReference type="InterPro" id="IPR023562">
    <property type="entry name" value="ClpP/TepA"/>
</dbReference>
<sequence>MIDKDEKKTEIPNIEDHHYFMFTKEFDADSSADAIEFIIARNLMKIKPKMMKFIINSPGGEVSAAFALIDTMKGSRIPIYTYGLGEIASCGLMTFIAGDHGHRYITRNTAILSHQYSWGHFGKDHELMARVKEFNNTHARILDHYKKCTGMSEKDVKKYLLPPEDVWLTAKEAVKYGIADEIVDFY</sequence>
<dbReference type="PANTHER" id="PTHR10381">
    <property type="entry name" value="ATP-DEPENDENT CLP PROTEASE PROTEOLYTIC SUBUNIT"/>
    <property type="match status" value="1"/>
</dbReference>
<dbReference type="GO" id="GO:0051117">
    <property type="term" value="F:ATPase binding"/>
    <property type="evidence" value="ECO:0007669"/>
    <property type="project" value="TreeGrafter"/>
</dbReference>
<reference evidence="2" key="1">
    <citation type="submission" date="2020-04" db="EMBL/GenBank/DDBJ databases">
        <authorList>
            <person name="Chiriac C."/>
            <person name="Salcher M."/>
            <person name="Ghai R."/>
            <person name="Kavagutti S V."/>
        </authorList>
    </citation>
    <scope>NUCLEOTIDE SEQUENCE</scope>
</reference>
<dbReference type="GO" id="GO:0006515">
    <property type="term" value="P:protein quality control for misfolded or incompletely synthesized proteins"/>
    <property type="evidence" value="ECO:0007669"/>
    <property type="project" value="TreeGrafter"/>
</dbReference>
<accession>A0A6J5LF70</accession>
<dbReference type="GO" id="GO:0004176">
    <property type="term" value="F:ATP-dependent peptidase activity"/>
    <property type="evidence" value="ECO:0007669"/>
    <property type="project" value="InterPro"/>
</dbReference>
<keyword evidence="2" id="KW-0378">Hydrolase</keyword>
<keyword evidence="2" id="KW-0645">Protease</keyword>
<gene>
    <name evidence="2" type="ORF">UFOVP132_162</name>
</gene>
<proteinExistence type="inferred from homology"/>
<dbReference type="Pfam" id="PF00574">
    <property type="entry name" value="CLP_protease"/>
    <property type="match status" value="1"/>
</dbReference>
<evidence type="ECO:0000313" key="2">
    <source>
        <dbReference type="EMBL" id="CAB4131590.1"/>
    </source>
</evidence>
<dbReference type="GO" id="GO:0009368">
    <property type="term" value="C:endopeptidase Clp complex"/>
    <property type="evidence" value="ECO:0007669"/>
    <property type="project" value="TreeGrafter"/>
</dbReference>
<dbReference type="InterPro" id="IPR001907">
    <property type="entry name" value="ClpP"/>
</dbReference>
<name>A0A6J5LF70_9CAUD</name>
<dbReference type="PANTHER" id="PTHR10381:SF11">
    <property type="entry name" value="ATP-DEPENDENT CLP PROTEASE PROTEOLYTIC SUBUNIT, MITOCHONDRIAL"/>
    <property type="match status" value="1"/>
</dbReference>
<protein>
    <submittedName>
        <fullName evidence="2">ClpP Protease subunit of ATP-dependent Clp proteases</fullName>
    </submittedName>
</protein>
<dbReference type="PRINTS" id="PR00127">
    <property type="entry name" value="CLPPROTEASEP"/>
</dbReference>
<dbReference type="GO" id="GO:0004252">
    <property type="term" value="F:serine-type endopeptidase activity"/>
    <property type="evidence" value="ECO:0007669"/>
    <property type="project" value="InterPro"/>
</dbReference>
<dbReference type="EMBL" id="LR796247">
    <property type="protein sequence ID" value="CAB4131590.1"/>
    <property type="molecule type" value="Genomic_DNA"/>
</dbReference>
<dbReference type="SUPFAM" id="SSF52096">
    <property type="entry name" value="ClpP/crotonase"/>
    <property type="match status" value="1"/>
</dbReference>
<dbReference type="InterPro" id="IPR029045">
    <property type="entry name" value="ClpP/crotonase-like_dom_sf"/>
</dbReference>
<comment type="similarity">
    <text evidence="1">Belongs to the peptidase S14 family.</text>
</comment>
<evidence type="ECO:0000256" key="1">
    <source>
        <dbReference type="ARBA" id="ARBA00007039"/>
    </source>
</evidence>